<comment type="similarity">
    <text evidence="1">Belongs to the membrane fusion protein (MFP) (TC 8.A.1) family.</text>
</comment>
<reference evidence="5 6" key="1">
    <citation type="submission" date="2023-01" db="EMBL/GenBank/DDBJ databases">
        <title>Cultivation and genomic characterization of new, ubiquitous marine nitrite-oxidizing bacteria from the Nitrospirales.</title>
        <authorList>
            <person name="Mueller A.J."/>
            <person name="Daebeler A."/>
            <person name="Herbold C.W."/>
            <person name="Kirkegaard R.H."/>
            <person name="Daims H."/>
        </authorList>
    </citation>
    <scope>NUCLEOTIDE SEQUENCE [LARGE SCALE GENOMIC DNA]</scope>
    <source>
        <strain evidence="5 6">VA</strain>
    </source>
</reference>
<evidence type="ECO:0000256" key="2">
    <source>
        <dbReference type="SAM" id="MobiDB-lite"/>
    </source>
</evidence>
<evidence type="ECO:0000256" key="1">
    <source>
        <dbReference type="ARBA" id="ARBA00009477"/>
    </source>
</evidence>
<dbReference type="InterPro" id="IPR058647">
    <property type="entry name" value="BSH_CzcB-like"/>
</dbReference>
<dbReference type="Gene3D" id="1.10.287.470">
    <property type="entry name" value="Helix hairpin bin"/>
    <property type="match status" value="1"/>
</dbReference>
<dbReference type="Gene3D" id="2.40.30.170">
    <property type="match status" value="1"/>
</dbReference>
<evidence type="ECO:0000259" key="4">
    <source>
        <dbReference type="Pfam" id="PF25973"/>
    </source>
</evidence>
<evidence type="ECO:0000313" key="6">
    <source>
        <dbReference type="Proteomes" id="UP001302719"/>
    </source>
</evidence>
<dbReference type="RefSeq" id="WP_312640864.1">
    <property type="nucleotide sequence ID" value="NZ_CP116967.1"/>
</dbReference>
<feature type="region of interest" description="Disordered" evidence="2">
    <location>
        <begin position="371"/>
        <end position="415"/>
    </location>
</feature>
<name>A0AA96G7P6_9BACT</name>
<dbReference type="PANTHER" id="PTHR30469">
    <property type="entry name" value="MULTIDRUG RESISTANCE PROTEIN MDTA"/>
    <property type="match status" value="1"/>
</dbReference>
<organism evidence="5 6">
    <name type="scientific">Candidatus Nitrospira allomarina</name>
    <dbReference type="NCBI Taxonomy" id="3020900"/>
    <lineage>
        <taxon>Bacteria</taxon>
        <taxon>Pseudomonadati</taxon>
        <taxon>Nitrospirota</taxon>
        <taxon>Nitrospiria</taxon>
        <taxon>Nitrospirales</taxon>
        <taxon>Nitrospiraceae</taxon>
        <taxon>Nitrospira</taxon>
    </lineage>
</organism>
<dbReference type="GO" id="GO:0015562">
    <property type="term" value="F:efflux transmembrane transporter activity"/>
    <property type="evidence" value="ECO:0007669"/>
    <property type="project" value="TreeGrafter"/>
</dbReference>
<feature type="domain" description="CusB-like beta-barrel" evidence="3">
    <location>
        <begin position="222"/>
        <end position="293"/>
    </location>
</feature>
<dbReference type="AlphaFoldDB" id="A0AA96G7P6"/>
<accession>A0AA96G7P6</accession>
<dbReference type="Gene3D" id="2.40.50.100">
    <property type="match status" value="1"/>
</dbReference>
<keyword evidence="6" id="KW-1185">Reference proteome</keyword>
<protein>
    <submittedName>
        <fullName evidence="5">Efflux RND transporter periplasmic adaptor subunit</fullName>
    </submittedName>
</protein>
<dbReference type="PANTHER" id="PTHR30469:SF37">
    <property type="entry name" value="RAGD PROTEIN"/>
    <property type="match status" value="1"/>
</dbReference>
<dbReference type="NCBIfam" id="TIGR01730">
    <property type="entry name" value="RND_mfp"/>
    <property type="match status" value="1"/>
</dbReference>
<dbReference type="GO" id="GO:1990281">
    <property type="term" value="C:efflux pump complex"/>
    <property type="evidence" value="ECO:0007669"/>
    <property type="project" value="TreeGrafter"/>
</dbReference>
<dbReference type="EMBL" id="CP116967">
    <property type="protein sequence ID" value="WNM56934.1"/>
    <property type="molecule type" value="Genomic_DNA"/>
</dbReference>
<dbReference type="InterPro" id="IPR006143">
    <property type="entry name" value="RND_pump_MFP"/>
</dbReference>
<dbReference type="Proteomes" id="UP001302719">
    <property type="component" value="Chromosome"/>
</dbReference>
<dbReference type="SUPFAM" id="SSF111369">
    <property type="entry name" value="HlyD-like secretion proteins"/>
    <property type="match status" value="1"/>
</dbReference>
<sequence length="415" mass="44941">MVISVALLCTFYLGYRVYESKSDASLLRKETHENAVSTVTVIHAKAVPPTETITLPGTVEAWFQAPIYAQVSGYVKMWYKDYGALVKKGDILAEINAPALDAQYHQAKADLESVRAIYSLAEITAKRWLALRQNHAVSEQSISVKVAEAKAELAKVRAAEQNVRNFEALIRFKTIVAPYDGVVTVRNINVGDYVNKEGTISSPGSVSNLFTVADVSLLRLFVSVPESFGPFLQPGLTADVTVPQLPDRHFTAKFLTVSRGFDVSTRTAITVFTIENEDRALWPGSYAQVHLTAPVDRKVFTIPSTALVFQERGTQVAVVAEDDRVHFNPITVSKLLDNAVEVAEGISTTDRIVNNPSAALLEGDTVRIVTPAPGYDLTNTDASAPTDAPEPTGGPLPTGAPAPNESSPPKEHTLP</sequence>
<evidence type="ECO:0000259" key="3">
    <source>
        <dbReference type="Pfam" id="PF25954"/>
    </source>
</evidence>
<dbReference type="Gene3D" id="2.40.420.20">
    <property type="match status" value="1"/>
</dbReference>
<dbReference type="Pfam" id="PF25954">
    <property type="entry name" value="Beta-barrel_RND_2"/>
    <property type="match status" value="1"/>
</dbReference>
<feature type="domain" description="CzcB-like barrel-sandwich hybrid" evidence="4">
    <location>
        <begin position="66"/>
        <end position="200"/>
    </location>
</feature>
<dbReference type="Pfam" id="PF25973">
    <property type="entry name" value="BSH_CzcB"/>
    <property type="match status" value="1"/>
</dbReference>
<gene>
    <name evidence="5" type="ORF">PP769_13225</name>
</gene>
<proteinExistence type="inferred from homology"/>
<dbReference type="InterPro" id="IPR058792">
    <property type="entry name" value="Beta-barrel_RND_2"/>
</dbReference>
<dbReference type="KEGG" id="nall:PP769_13225"/>
<evidence type="ECO:0000313" key="5">
    <source>
        <dbReference type="EMBL" id="WNM56934.1"/>
    </source>
</evidence>